<feature type="binding site" evidence="12">
    <location>
        <begin position="110"/>
        <end position="113"/>
    </location>
    <ligand>
        <name>ATP</name>
        <dbReference type="ChEBI" id="CHEBI:30616"/>
    </ligand>
</feature>
<dbReference type="InterPro" id="IPR035966">
    <property type="entry name" value="PKF_sf"/>
</dbReference>
<keyword evidence="5 12" id="KW-0808">Transferase</keyword>
<comment type="subunit">
    <text evidence="12">Homodimer or homotetramer.</text>
</comment>
<feature type="binding site" evidence="12">
    <location>
        <position position="170"/>
    </location>
    <ligand>
        <name>substrate</name>
        <note>ligand shared between dimeric partners</note>
    </ligand>
</feature>
<evidence type="ECO:0000256" key="8">
    <source>
        <dbReference type="ARBA" id="ARBA00022777"/>
    </source>
</evidence>
<feature type="binding site" description="in other chain" evidence="12">
    <location>
        <begin position="282"/>
        <end position="285"/>
    </location>
    <ligand>
        <name>substrate</name>
        <note>ligand shared between dimeric partners</note>
    </ligand>
</feature>
<dbReference type="InterPro" id="IPR022953">
    <property type="entry name" value="ATP_PFK"/>
</dbReference>
<dbReference type="GO" id="GO:0048029">
    <property type="term" value="F:monosaccharide binding"/>
    <property type="evidence" value="ECO:0007669"/>
    <property type="project" value="TreeGrafter"/>
</dbReference>
<dbReference type="EMBL" id="AFZC02000001">
    <property type="protein sequence ID" value="EHL10477.1"/>
    <property type="molecule type" value="Genomic_DNA"/>
</dbReference>
<dbReference type="InterPro" id="IPR012829">
    <property type="entry name" value="Phosphofructokinase_III"/>
</dbReference>
<dbReference type="RefSeq" id="WP_009535323.1">
    <property type="nucleotide sequence ID" value="NZ_KE148312.1"/>
</dbReference>
<dbReference type="PRINTS" id="PR00476">
    <property type="entry name" value="PHFRCTKINASE"/>
</dbReference>
<proteinExistence type="inferred from homology"/>
<keyword evidence="10 12" id="KW-0460">Magnesium</keyword>
<dbReference type="InterPro" id="IPR015912">
    <property type="entry name" value="Phosphofructokinase_CS"/>
</dbReference>
<accession>G9WQ44</accession>
<keyword evidence="11 12" id="KW-0324">Glycolysis</keyword>
<dbReference type="PATRIC" id="fig|796943.3.peg.1941"/>
<dbReference type="Proteomes" id="UP000018461">
    <property type="component" value="Unassembled WGS sequence"/>
</dbReference>
<comment type="catalytic activity">
    <reaction evidence="12">
        <text>beta-D-fructose 6-phosphate + ATP = beta-D-fructose 1,6-bisphosphate + ADP + H(+)</text>
        <dbReference type="Rhea" id="RHEA:16109"/>
        <dbReference type="ChEBI" id="CHEBI:15378"/>
        <dbReference type="ChEBI" id="CHEBI:30616"/>
        <dbReference type="ChEBI" id="CHEBI:32966"/>
        <dbReference type="ChEBI" id="CHEBI:57634"/>
        <dbReference type="ChEBI" id="CHEBI:456216"/>
        <dbReference type="EC" id="2.7.1.11"/>
    </reaction>
</comment>
<dbReference type="GO" id="GO:0006002">
    <property type="term" value="P:fructose 6-phosphate metabolic process"/>
    <property type="evidence" value="ECO:0007669"/>
    <property type="project" value="InterPro"/>
</dbReference>
<gene>
    <name evidence="12" type="primary">pfkA</name>
    <name evidence="14" type="ORF">HMPREF9625_01477</name>
</gene>
<evidence type="ECO:0000256" key="7">
    <source>
        <dbReference type="ARBA" id="ARBA00022741"/>
    </source>
</evidence>
<evidence type="ECO:0000256" key="2">
    <source>
        <dbReference type="ARBA" id="ARBA00004496"/>
    </source>
</evidence>
<name>G9WQ44_9FIRM</name>
<dbReference type="GO" id="GO:0046872">
    <property type="term" value="F:metal ion binding"/>
    <property type="evidence" value="ECO:0007669"/>
    <property type="project" value="UniProtKB-KW"/>
</dbReference>
<comment type="similarity">
    <text evidence="12">Belongs to the phosphofructokinase type A (PFKA) family. Mixed-substrate PFK group III subfamily.</text>
</comment>
<evidence type="ECO:0000256" key="6">
    <source>
        <dbReference type="ARBA" id="ARBA00022723"/>
    </source>
</evidence>
<dbReference type="SUPFAM" id="SSF53784">
    <property type="entry name" value="Phosphofructokinase"/>
    <property type="match status" value="1"/>
</dbReference>
<organism evidence="14 15">
    <name type="scientific">Oribacterium parvum ACB1</name>
    <dbReference type="NCBI Taxonomy" id="796943"/>
    <lineage>
        <taxon>Bacteria</taxon>
        <taxon>Bacillati</taxon>
        <taxon>Bacillota</taxon>
        <taxon>Clostridia</taxon>
        <taxon>Lachnospirales</taxon>
        <taxon>Lachnospiraceae</taxon>
        <taxon>Oribacterium</taxon>
    </lineage>
</organism>
<dbReference type="PANTHER" id="PTHR13697">
    <property type="entry name" value="PHOSPHOFRUCTOKINASE"/>
    <property type="match status" value="1"/>
</dbReference>
<dbReference type="STRING" id="796943.HMPREF9625_01477"/>
<evidence type="ECO:0000256" key="4">
    <source>
        <dbReference type="ARBA" id="ARBA00022490"/>
    </source>
</evidence>
<comment type="pathway">
    <text evidence="3 12">Carbohydrate degradation; glycolysis; D-glyceraldehyde 3-phosphate and glycerone phosphate from D-glucose: step 3/4.</text>
</comment>
<keyword evidence="6 12" id="KW-0479">Metal-binding</keyword>
<feature type="binding site" evidence="12">
    <location>
        <position position="10"/>
    </location>
    <ligand>
        <name>ATP</name>
        <dbReference type="ChEBI" id="CHEBI:30616"/>
    </ligand>
</feature>
<evidence type="ECO:0000256" key="3">
    <source>
        <dbReference type="ARBA" id="ARBA00004679"/>
    </source>
</evidence>
<dbReference type="InterPro" id="IPR000023">
    <property type="entry name" value="Phosphofructokinase_dom"/>
</dbReference>
<dbReference type="Gene3D" id="3.40.50.460">
    <property type="entry name" value="Phosphofructokinase domain"/>
    <property type="match status" value="1"/>
</dbReference>
<dbReference type="PIRSF" id="PIRSF000532">
    <property type="entry name" value="ATP_PFK_prok"/>
    <property type="match status" value="1"/>
</dbReference>
<dbReference type="AlphaFoldDB" id="G9WQ44"/>
<comment type="caution">
    <text evidence="12">Lacks conserved residue(s) required for the propagation of feature annotation.</text>
</comment>
<evidence type="ECO:0000259" key="13">
    <source>
        <dbReference type="Pfam" id="PF00365"/>
    </source>
</evidence>
<dbReference type="GO" id="GO:0070095">
    <property type="term" value="F:fructose-6-phosphate binding"/>
    <property type="evidence" value="ECO:0007669"/>
    <property type="project" value="TreeGrafter"/>
</dbReference>
<sequence>MRVGILTSGGDCQALNATMRGVGKSLFNLFDNVEIYGFLDGYRGLIYDEYRRMEKSDFSGILTEGGTILGTSRTPFKLIHEPDVNGLDKVEAMKHTYRKLRLDCLVVLGGNGSLKTANLLSEEGLNIVACPKTIDNDLYGTDMTFGFYSAVEVATNAIDCIHTTAASHGRVFIVEIMGHKVGLLTLYAGLAGGADIILLPEIPYNVDSVCKKLAERHAGGSRFSIIAIAEGAISEEDSKLTKKELKKKIAEERKLHPSVAYKLAKEIEEKTGAEVRVTVPGHTQRGGHPVPYDRVFATRIGAEAARLIKKEKFGYMLALKNTEIVAVPLADIAGKLKTVDPESGIVKEARLLGISFGDEK</sequence>
<dbReference type="HOGENOM" id="CLU_020655_0_0_9"/>
<feature type="domain" description="Phosphofructokinase" evidence="13">
    <location>
        <begin position="2"/>
        <end position="308"/>
    </location>
</feature>
<evidence type="ECO:0000256" key="12">
    <source>
        <dbReference type="HAMAP-Rule" id="MF_01976"/>
    </source>
</evidence>
<dbReference type="GO" id="GO:0005524">
    <property type="term" value="F:ATP binding"/>
    <property type="evidence" value="ECO:0007669"/>
    <property type="project" value="UniProtKB-KW"/>
</dbReference>
<dbReference type="GO" id="GO:0030388">
    <property type="term" value="P:fructose 1,6-bisphosphate metabolic process"/>
    <property type="evidence" value="ECO:0007669"/>
    <property type="project" value="TreeGrafter"/>
</dbReference>
<dbReference type="GO" id="GO:0016208">
    <property type="term" value="F:AMP binding"/>
    <property type="evidence" value="ECO:0007669"/>
    <property type="project" value="TreeGrafter"/>
</dbReference>
<evidence type="ECO:0000256" key="5">
    <source>
        <dbReference type="ARBA" id="ARBA00022679"/>
    </source>
</evidence>
<dbReference type="Gene3D" id="3.40.50.450">
    <property type="match status" value="1"/>
</dbReference>
<feature type="binding site" evidence="12">
    <location>
        <begin position="73"/>
        <end position="74"/>
    </location>
    <ligand>
        <name>ATP</name>
        <dbReference type="ChEBI" id="CHEBI:30616"/>
    </ligand>
</feature>
<feature type="active site" description="Proton acceptor" evidence="12">
    <location>
        <position position="135"/>
    </location>
</feature>
<comment type="cofactor">
    <cofactor evidence="1 12">
        <name>Mg(2+)</name>
        <dbReference type="ChEBI" id="CHEBI:18420"/>
    </cofactor>
</comment>
<dbReference type="PANTHER" id="PTHR13697:SF52">
    <property type="entry name" value="ATP-DEPENDENT 6-PHOSPHOFRUCTOKINASE 3"/>
    <property type="match status" value="1"/>
</dbReference>
<keyword evidence="7 12" id="KW-0547">Nucleotide-binding</keyword>
<dbReference type="Pfam" id="PF00365">
    <property type="entry name" value="PFK"/>
    <property type="match status" value="1"/>
</dbReference>
<feature type="binding site" description="in other chain" evidence="12">
    <location>
        <position position="230"/>
    </location>
    <ligand>
        <name>substrate</name>
        <note>ligand shared between dimeric partners</note>
    </ligand>
</feature>
<dbReference type="HAMAP" id="MF_01976">
    <property type="entry name" value="Phosphofructokinase_III"/>
    <property type="match status" value="1"/>
</dbReference>
<dbReference type="EC" id="2.7.1.11" evidence="12"/>
<dbReference type="PROSITE" id="PS00433">
    <property type="entry name" value="PHOSPHOFRUCTOKINASE"/>
    <property type="match status" value="1"/>
</dbReference>
<dbReference type="GO" id="GO:0042802">
    <property type="term" value="F:identical protein binding"/>
    <property type="evidence" value="ECO:0007669"/>
    <property type="project" value="TreeGrafter"/>
</dbReference>
<comment type="function">
    <text evidence="12">Catalyzes the phosphorylation of D-fructose 6-phosphate to fructose 1,6-bisphosphate by ATP, the first committing step of glycolysis.</text>
</comment>
<dbReference type="GO" id="GO:0003872">
    <property type="term" value="F:6-phosphofructokinase activity"/>
    <property type="evidence" value="ECO:0007669"/>
    <property type="project" value="UniProtKB-UniRule"/>
</dbReference>
<evidence type="ECO:0000256" key="9">
    <source>
        <dbReference type="ARBA" id="ARBA00022840"/>
    </source>
</evidence>
<comment type="subcellular location">
    <subcellularLocation>
        <location evidence="2 12">Cytoplasm</location>
    </subcellularLocation>
</comment>
<comment type="caution">
    <text evidence="14">The sequence shown here is derived from an EMBL/GenBank/DDBJ whole genome shotgun (WGS) entry which is preliminary data.</text>
</comment>
<evidence type="ECO:0000313" key="15">
    <source>
        <dbReference type="Proteomes" id="UP000018461"/>
    </source>
</evidence>
<dbReference type="NCBIfam" id="NF002872">
    <property type="entry name" value="PRK03202.1"/>
    <property type="match status" value="1"/>
</dbReference>
<keyword evidence="15" id="KW-1185">Reference proteome</keyword>
<feature type="binding site" evidence="12">
    <location>
        <position position="276"/>
    </location>
    <ligand>
        <name>substrate</name>
        <note>ligand shared between dimeric partners</note>
    </ligand>
</feature>
<protein>
    <recommendedName>
        <fullName evidence="12">ATP-dependent 6-phosphofructokinase</fullName>
        <shortName evidence="12">ATP-PFK</shortName>
        <shortName evidence="12">Phosphofructokinase</shortName>
        <ecNumber evidence="12">2.7.1.11</ecNumber>
    </recommendedName>
    <alternativeName>
        <fullName evidence="12">Phosphohexokinase</fullName>
    </alternativeName>
</protein>
<dbReference type="UniPathway" id="UPA00109">
    <property type="reaction ID" value="UER00182"/>
</dbReference>
<dbReference type="GO" id="GO:0061621">
    <property type="term" value="P:canonical glycolysis"/>
    <property type="evidence" value="ECO:0007669"/>
    <property type="project" value="TreeGrafter"/>
</dbReference>
<keyword evidence="9 12" id="KW-0067">ATP-binding</keyword>
<dbReference type="GO" id="GO:0005945">
    <property type="term" value="C:6-phosphofructokinase complex"/>
    <property type="evidence" value="ECO:0007669"/>
    <property type="project" value="TreeGrafter"/>
</dbReference>
<feature type="site" description="Important for substrate specificity; cannot use PPi as phosphoryl donor" evidence="12">
    <location>
        <position position="112"/>
    </location>
</feature>
<evidence type="ECO:0000313" key="14">
    <source>
        <dbReference type="EMBL" id="EHL10477.1"/>
    </source>
</evidence>
<dbReference type="GO" id="GO:0047334">
    <property type="term" value="F:diphosphate-fructose-6-phosphate 1-phosphotransferase activity"/>
    <property type="evidence" value="ECO:0007669"/>
    <property type="project" value="InterPro"/>
</dbReference>
<feature type="binding site" description="in other chain" evidence="12">
    <location>
        <begin position="133"/>
        <end position="135"/>
    </location>
    <ligand>
        <name>substrate</name>
        <note>ligand shared between dimeric partners</note>
    </ligand>
</feature>
<reference evidence="14" key="1">
    <citation type="submission" date="2011-08" db="EMBL/GenBank/DDBJ databases">
        <authorList>
            <consortium name="The Broad Institute Genome Sequencing Platform"/>
            <person name="Earl A."/>
            <person name="Ward D."/>
            <person name="Feldgarden M."/>
            <person name="Gevers D."/>
            <person name="Sizova M."/>
            <person name="Hazen A."/>
            <person name="Epstein S."/>
            <person name="Young S.K."/>
            <person name="Zeng Q."/>
            <person name="Gargeya S."/>
            <person name="Fitzgerald M."/>
            <person name="Haas B."/>
            <person name="Abouelleil A."/>
            <person name="Alvarado L."/>
            <person name="Arachchi H.M."/>
            <person name="Berlin A."/>
            <person name="Brown A."/>
            <person name="Chapman S.B."/>
            <person name="Chen Z."/>
            <person name="Dunbar C."/>
            <person name="Freedman E."/>
            <person name="Gearin G."/>
            <person name="Gellesch M."/>
            <person name="Goldberg J."/>
            <person name="Griggs A."/>
            <person name="Gujja S."/>
            <person name="Heiman D."/>
            <person name="Howarth C."/>
            <person name="Larson L."/>
            <person name="Lui A."/>
            <person name="MacDonald P.J.P."/>
            <person name="Montmayeur A."/>
            <person name="Murphy C."/>
            <person name="Neiman D."/>
            <person name="Pearson M."/>
            <person name="Priest M."/>
            <person name="Roberts A."/>
            <person name="Saif S."/>
            <person name="Shea T."/>
            <person name="Shenoy N."/>
            <person name="Sisk P."/>
            <person name="Stolte C."/>
            <person name="Sykes S."/>
            <person name="Wortman J."/>
            <person name="Nusbaum C."/>
            <person name="Birren B."/>
        </authorList>
    </citation>
    <scope>NUCLEOTIDE SEQUENCE</scope>
    <source>
        <strain evidence="14">ACB1</strain>
    </source>
</reference>
<evidence type="ECO:0000256" key="10">
    <source>
        <dbReference type="ARBA" id="ARBA00022842"/>
    </source>
</evidence>
<evidence type="ECO:0000256" key="11">
    <source>
        <dbReference type="ARBA" id="ARBA00023152"/>
    </source>
</evidence>
<evidence type="ECO:0000256" key="1">
    <source>
        <dbReference type="ARBA" id="ARBA00001946"/>
    </source>
</evidence>
<feature type="binding site" description="in other chain" evidence="12">
    <location>
        <begin position="177"/>
        <end position="179"/>
    </location>
    <ligand>
        <name>substrate</name>
        <note>ligand shared between dimeric partners</note>
    </ligand>
</feature>
<keyword evidence="8 12" id="KW-0418">Kinase</keyword>
<feature type="binding site" evidence="12">
    <location>
        <position position="111"/>
    </location>
    <ligand>
        <name>Mg(2+)</name>
        <dbReference type="ChEBI" id="CHEBI:18420"/>
        <note>catalytic</note>
    </ligand>
</feature>
<keyword evidence="4 12" id="KW-0963">Cytoplasm</keyword>
<reference evidence="14" key="2">
    <citation type="submission" date="2013-03" db="EMBL/GenBank/DDBJ databases">
        <title>The Genome Sequence of Oribacterium sp. ACB1.</title>
        <authorList>
            <consortium name="The Broad Institute Genomics Platform"/>
            <consortium name="The Broad Institute Genome Sequencing Center for Infectious Disease"/>
            <person name="Earl A."/>
            <person name="Ward D."/>
            <person name="Feldgarden M."/>
            <person name="Gevers D."/>
            <person name="Sizova M."/>
            <person name="Hazen A."/>
            <person name="Epstein S."/>
            <person name="Walker B."/>
            <person name="Young S."/>
            <person name="Zeng Q."/>
            <person name="Gargeya S."/>
            <person name="Fitzgerald M."/>
            <person name="Haas B."/>
            <person name="Abouelleil A."/>
            <person name="Allen A.W."/>
            <person name="Alvarado L."/>
            <person name="Arachchi H.M."/>
            <person name="Berlin A.M."/>
            <person name="Chapman S.B."/>
            <person name="Gainer-Dewar J."/>
            <person name="Goldberg J."/>
            <person name="Griggs A."/>
            <person name="Gujja S."/>
            <person name="Hansen M."/>
            <person name="Howarth C."/>
            <person name="Imamovic A."/>
            <person name="Ireland A."/>
            <person name="Larimer J."/>
            <person name="McCowan C."/>
            <person name="Murphy C."/>
            <person name="Pearson M."/>
            <person name="Poon T.W."/>
            <person name="Priest M."/>
            <person name="Roberts A."/>
            <person name="Saif S."/>
            <person name="Shea T."/>
            <person name="Sisk P."/>
            <person name="Sykes S."/>
            <person name="Wortman J."/>
            <person name="Nusbaum C."/>
            <person name="Birren B."/>
        </authorList>
    </citation>
    <scope>NUCLEOTIDE SEQUENCE [LARGE SCALE GENOMIC DNA]</scope>
    <source>
        <strain evidence="14">ACB1</strain>
    </source>
</reference>
<dbReference type="FunFam" id="3.40.50.460:FF:000002">
    <property type="entry name" value="ATP-dependent 6-phosphofructokinase"/>
    <property type="match status" value="1"/>
</dbReference>
<dbReference type="InterPro" id="IPR012003">
    <property type="entry name" value="ATP_PFK_prok-type"/>
</dbReference>